<sequence>MRCVALVAVVLATASRAQDSASPYFRADQSEARQRDLVGRLEQGLRLRLSNVRRESAYKEATCGRHWNFWSLAHTQFVSVTELVDVGEVDFNLTVQTEQIRRVDNDQRSGSVQLNTQKGSITVDSTTSGWNIGGQVNGGFWSPYTGNMGGVTISGGYSRSTTTTTEKTLSEGTVSQCEARYSCWTEAWTVKLTFRGPCRTEETLRDDRGHDVWSTRQCPAATSLQDWPSECLQWAEWKSKACRRTRAARECTVETPLLESDGKTPFHLEVAFRLPILSLWERPEITGYRAGRYLLRAGEHGYTEYDPDRRVARYLDAGHGWHYYEAYPDLDGQVRDFKHPHPAIRAVENRCYDLDSDEWYCPDRAGKDKFYTQSKGYYAKPGAPEPTFEEMDRADRKQWYASPHKEDCRHDGTGLECAWFATPPACGTDPREVGAVDVISDDDTSVQMTYLGKYSGDDREQCERLLGKGSRCCERQRRPCKSGFWRLWCAGPVGVEAGVVSNEAY</sequence>
<feature type="signal peptide" evidence="1">
    <location>
        <begin position="1"/>
        <end position="17"/>
    </location>
</feature>
<organism evidence="2 3">
    <name type="scientific">Metarhizium album (strain ARSEF 1941)</name>
    <dbReference type="NCBI Taxonomy" id="1081103"/>
    <lineage>
        <taxon>Eukaryota</taxon>
        <taxon>Fungi</taxon>
        <taxon>Dikarya</taxon>
        <taxon>Ascomycota</taxon>
        <taxon>Pezizomycotina</taxon>
        <taxon>Sordariomycetes</taxon>
        <taxon>Hypocreomycetidae</taxon>
        <taxon>Hypocreales</taxon>
        <taxon>Clavicipitaceae</taxon>
        <taxon>Metarhizium</taxon>
    </lineage>
</organism>
<evidence type="ECO:0000313" key="2">
    <source>
        <dbReference type="EMBL" id="KHN95820.1"/>
    </source>
</evidence>
<name>A0A0B2WS95_METAS</name>
<reference evidence="2 3" key="1">
    <citation type="journal article" date="2014" name="Proc. Natl. Acad. Sci. U.S.A.">
        <title>Trajectory and genomic determinants of fungal-pathogen speciation and host adaptation.</title>
        <authorList>
            <person name="Hu X."/>
            <person name="Xiao G."/>
            <person name="Zheng P."/>
            <person name="Shang Y."/>
            <person name="Su Y."/>
            <person name="Zhang X."/>
            <person name="Liu X."/>
            <person name="Zhan S."/>
            <person name="St Leger R.J."/>
            <person name="Wang C."/>
        </authorList>
    </citation>
    <scope>NUCLEOTIDE SEQUENCE [LARGE SCALE GENOMIC DNA]</scope>
    <source>
        <strain evidence="2 3">ARSEF 1941</strain>
    </source>
</reference>
<dbReference type="OrthoDB" id="4931909at2759"/>
<gene>
    <name evidence="2" type="ORF">MAM_06432</name>
</gene>
<dbReference type="EMBL" id="AZHE01000020">
    <property type="protein sequence ID" value="KHN95820.1"/>
    <property type="molecule type" value="Genomic_DNA"/>
</dbReference>
<comment type="caution">
    <text evidence="2">The sequence shown here is derived from an EMBL/GenBank/DDBJ whole genome shotgun (WGS) entry which is preliminary data.</text>
</comment>
<feature type="chain" id="PRO_5002096152" evidence="1">
    <location>
        <begin position="18"/>
        <end position="505"/>
    </location>
</feature>
<dbReference type="RefSeq" id="XP_040676886.1">
    <property type="nucleotide sequence ID" value="XM_040825230.1"/>
</dbReference>
<dbReference type="Proteomes" id="UP000030816">
    <property type="component" value="Unassembled WGS sequence"/>
</dbReference>
<accession>A0A0B2WS95</accession>
<proteinExistence type="predicted"/>
<dbReference type="AlphaFoldDB" id="A0A0B2WS95"/>
<evidence type="ECO:0000256" key="1">
    <source>
        <dbReference type="SAM" id="SignalP"/>
    </source>
</evidence>
<protein>
    <submittedName>
        <fullName evidence="2">Uncharacterized protein</fullName>
    </submittedName>
</protein>
<dbReference type="HOGENOM" id="CLU_540880_0_0_1"/>
<dbReference type="GeneID" id="63740887"/>
<dbReference type="STRING" id="1081103.A0A0B2WS95"/>
<evidence type="ECO:0000313" key="3">
    <source>
        <dbReference type="Proteomes" id="UP000030816"/>
    </source>
</evidence>
<keyword evidence="1" id="KW-0732">Signal</keyword>
<keyword evidence="3" id="KW-1185">Reference proteome</keyword>